<dbReference type="EMBL" id="CP069127">
    <property type="protein sequence ID" value="QRG66949.1"/>
    <property type="molecule type" value="Genomic_DNA"/>
</dbReference>
<sequence>MAKRRTKAQIEQERIAREQKRAEALRKWEEKEREKAEKLRRQKAEAKQREWLRTQRSRPRIEIPTSYPGESIFVHQKIHDKLMKDRGIFITSYRVEGGTGGKLILEYTTAAGGKGSVELLDLGQMPV</sequence>
<keyword evidence="3" id="KW-1185">Reference proteome</keyword>
<proteinExistence type="predicted"/>
<accession>A0ABX7FL20</accession>
<feature type="region of interest" description="Disordered" evidence="1">
    <location>
        <begin position="26"/>
        <end position="52"/>
    </location>
</feature>
<organism evidence="2 3">
    <name type="scientific">Brevibacillus choshinensis</name>
    <dbReference type="NCBI Taxonomy" id="54911"/>
    <lineage>
        <taxon>Bacteria</taxon>
        <taxon>Bacillati</taxon>
        <taxon>Bacillota</taxon>
        <taxon>Bacilli</taxon>
        <taxon>Bacillales</taxon>
        <taxon>Paenibacillaceae</taxon>
        <taxon>Brevibacillus</taxon>
    </lineage>
</organism>
<reference evidence="2 3" key="1">
    <citation type="submission" date="2021-01" db="EMBL/GenBank/DDBJ databases">
        <title>Identification of strong promoters based on the transcriptome of Brevibacillus choshinensis.</title>
        <authorList>
            <person name="Yao D."/>
            <person name="Zhang K."/>
            <person name="Wu J."/>
        </authorList>
    </citation>
    <scope>NUCLEOTIDE SEQUENCE [LARGE SCALE GENOMIC DNA]</scope>
    <source>
        <strain evidence="2 3">HPD31-SP3</strain>
    </source>
</reference>
<protein>
    <submittedName>
        <fullName evidence="2">Uncharacterized protein</fullName>
    </submittedName>
</protein>
<dbReference type="Proteomes" id="UP000596248">
    <property type="component" value="Chromosome"/>
</dbReference>
<gene>
    <name evidence="2" type="ORF">JNE38_26305</name>
</gene>
<evidence type="ECO:0000256" key="1">
    <source>
        <dbReference type="SAM" id="MobiDB-lite"/>
    </source>
</evidence>
<evidence type="ECO:0000313" key="2">
    <source>
        <dbReference type="EMBL" id="QRG66949.1"/>
    </source>
</evidence>
<dbReference type="RefSeq" id="WP_203354013.1">
    <property type="nucleotide sequence ID" value="NZ_CP069127.1"/>
</dbReference>
<evidence type="ECO:0000313" key="3">
    <source>
        <dbReference type="Proteomes" id="UP000596248"/>
    </source>
</evidence>
<name>A0ABX7FL20_BRECH</name>